<comment type="caution">
    <text evidence="2">The sequence shown here is derived from an EMBL/GenBank/DDBJ whole genome shotgun (WGS) entry which is preliminary data.</text>
</comment>
<dbReference type="RefSeq" id="WP_338238315.1">
    <property type="nucleotide sequence ID" value="NZ_BQKE01000002.1"/>
</dbReference>
<feature type="transmembrane region" description="Helical" evidence="1">
    <location>
        <begin position="174"/>
        <end position="193"/>
    </location>
</feature>
<accession>A0AAN4W1E7</accession>
<dbReference type="EMBL" id="BQKE01000002">
    <property type="protein sequence ID" value="GJM63109.1"/>
    <property type="molecule type" value="Genomic_DNA"/>
</dbReference>
<feature type="transmembrane region" description="Helical" evidence="1">
    <location>
        <begin position="12"/>
        <end position="36"/>
    </location>
</feature>
<dbReference type="AlphaFoldDB" id="A0AAN4W1E7"/>
<evidence type="ECO:0000313" key="3">
    <source>
        <dbReference type="Proteomes" id="UP001310022"/>
    </source>
</evidence>
<organism evidence="2 3">
    <name type="scientific">Persicobacter diffluens</name>
    <dbReference type="NCBI Taxonomy" id="981"/>
    <lineage>
        <taxon>Bacteria</taxon>
        <taxon>Pseudomonadati</taxon>
        <taxon>Bacteroidota</taxon>
        <taxon>Cytophagia</taxon>
        <taxon>Cytophagales</taxon>
        <taxon>Persicobacteraceae</taxon>
        <taxon>Persicobacter</taxon>
    </lineage>
</organism>
<keyword evidence="3" id="KW-1185">Reference proteome</keyword>
<sequence>MKYLSTFRVLRAAMWQVHLPFLASLVIFPAICIYFFLNEPQTPQVFKLLLLLMAVGLPFLIRFQLVLMWRAWALRKVNDVNEFLYEQGPNWQIHDNLPGLGFLGKGKRAYIREILQFRKRNNLWHVPLKTPKLKEEYHIRFSIRFFGGFFLLGVACSLMAWWNPQGILQDSLLQFVFIFIGLGIMAWSSPYLIDRSPVITLSKKGFYSRRTGWIDWDRIDQYRVIHRHNREDDQPDQLHSNMMNSLFIYFKEEGEIKSDRFGISRLSISYVRMDEYLQHYSNGKNRSPLYQLPATMLI</sequence>
<keyword evidence="1" id="KW-1133">Transmembrane helix</keyword>
<keyword evidence="1" id="KW-0812">Transmembrane</keyword>
<reference evidence="2 3" key="1">
    <citation type="submission" date="2021-12" db="EMBL/GenBank/DDBJ databases">
        <title>Genome sequencing of bacteria with rrn-lacking chromosome and rrn-plasmid.</title>
        <authorList>
            <person name="Anda M."/>
            <person name="Iwasaki W."/>
        </authorList>
    </citation>
    <scope>NUCLEOTIDE SEQUENCE [LARGE SCALE GENOMIC DNA]</scope>
    <source>
        <strain evidence="2 3">NBRC 15940</strain>
    </source>
</reference>
<feature type="transmembrane region" description="Helical" evidence="1">
    <location>
        <begin position="48"/>
        <end position="69"/>
    </location>
</feature>
<name>A0AAN4W1E7_9BACT</name>
<proteinExistence type="predicted"/>
<protein>
    <submittedName>
        <fullName evidence="2">Uncharacterized protein</fullName>
    </submittedName>
</protein>
<gene>
    <name evidence="2" type="ORF">PEDI_36610</name>
</gene>
<feature type="transmembrane region" description="Helical" evidence="1">
    <location>
        <begin position="141"/>
        <end position="162"/>
    </location>
</feature>
<dbReference type="Proteomes" id="UP001310022">
    <property type="component" value="Unassembled WGS sequence"/>
</dbReference>
<evidence type="ECO:0000313" key="2">
    <source>
        <dbReference type="EMBL" id="GJM63109.1"/>
    </source>
</evidence>
<keyword evidence="1" id="KW-0472">Membrane</keyword>
<evidence type="ECO:0000256" key="1">
    <source>
        <dbReference type="SAM" id="Phobius"/>
    </source>
</evidence>